<evidence type="ECO:0000256" key="6">
    <source>
        <dbReference type="ARBA" id="ARBA00022989"/>
    </source>
</evidence>
<dbReference type="Pfam" id="PF11051">
    <property type="entry name" value="Mannosyl_trans3"/>
    <property type="match status" value="2"/>
</dbReference>
<evidence type="ECO:0000256" key="5">
    <source>
        <dbReference type="ARBA" id="ARBA00022968"/>
    </source>
</evidence>
<gene>
    <name evidence="9" type="ORF">BD324DRAFT_575648</name>
</gene>
<keyword evidence="3 9" id="KW-0808">Transferase</keyword>
<dbReference type="Proteomes" id="UP000193218">
    <property type="component" value="Unassembled WGS sequence"/>
</dbReference>
<dbReference type="SUPFAM" id="SSF53448">
    <property type="entry name" value="Nucleotide-diphospho-sugar transferases"/>
    <property type="match status" value="1"/>
</dbReference>
<organism evidence="9 10">
    <name type="scientific">Kockovaella imperatae</name>
    <dbReference type="NCBI Taxonomy" id="4999"/>
    <lineage>
        <taxon>Eukaryota</taxon>
        <taxon>Fungi</taxon>
        <taxon>Dikarya</taxon>
        <taxon>Basidiomycota</taxon>
        <taxon>Agaricomycotina</taxon>
        <taxon>Tremellomycetes</taxon>
        <taxon>Tremellales</taxon>
        <taxon>Cuniculitremaceae</taxon>
        <taxon>Kockovaella</taxon>
    </lineage>
</organism>
<dbReference type="OrthoDB" id="430354at2759"/>
<protein>
    <submittedName>
        <fullName evidence="9">Mannosyltransferase putative-domain-containing protein</fullName>
    </submittedName>
</protein>
<dbReference type="InParanoid" id="A0A1Y1UNF7"/>
<evidence type="ECO:0000256" key="1">
    <source>
        <dbReference type="ARBA" id="ARBA00004323"/>
    </source>
</evidence>
<evidence type="ECO:0000256" key="8">
    <source>
        <dbReference type="ARBA" id="ARBA00023136"/>
    </source>
</evidence>
<dbReference type="GeneID" id="33554945"/>
<evidence type="ECO:0000313" key="9">
    <source>
        <dbReference type="EMBL" id="ORX39591.1"/>
    </source>
</evidence>
<dbReference type="InterPro" id="IPR022751">
    <property type="entry name" value="Alpha_mannosyltransferase"/>
</dbReference>
<accession>A0A1Y1UNF7</accession>
<reference evidence="9 10" key="1">
    <citation type="submission" date="2017-03" db="EMBL/GenBank/DDBJ databases">
        <title>Widespread Adenine N6-methylation of Active Genes in Fungi.</title>
        <authorList>
            <consortium name="DOE Joint Genome Institute"/>
            <person name="Mondo S.J."/>
            <person name="Dannebaum R.O."/>
            <person name="Kuo R.C."/>
            <person name="Louie K.B."/>
            <person name="Bewick A.J."/>
            <person name="Labutti K."/>
            <person name="Haridas S."/>
            <person name="Kuo A."/>
            <person name="Salamov A."/>
            <person name="Ahrendt S.R."/>
            <person name="Lau R."/>
            <person name="Bowen B.P."/>
            <person name="Lipzen A."/>
            <person name="Sullivan W."/>
            <person name="Andreopoulos W.B."/>
            <person name="Clum A."/>
            <person name="Lindquist E."/>
            <person name="Daum C."/>
            <person name="Northen T.R."/>
            <person name="Ramamoorthy G."/>
            <person name="Schmitz R.J."/>
            <person name="Gryganskyi A."/>
            <person name="Culley D."/>
            <person name="Magnuson J."/>
            <person name="James T.Y."/>
            <person name="O'Malley M.A."/>
            <person name="Stajich J.E."/>
            <person name="Spatafora J.W."/>
            <person name="Visel A."/>
            <person name="Grigoriev I.V."/>
        </authorList>
    </citation>
    <scope>NUCLEOTIDE SEQUENCE [LARGE SCALE GENOMIC DNA]</scope>
    <source>
        <strain evidence="9 10">NRRL Y-17943</strain>
    </source>
</reference>
<evidence type="ECO:0000256" key="4">
    <source>
        <dbReference type="ARBA" id="ARBA00022692"/>
    </source>
</evidence>
<dbReference type="GO" id="GO:0046354">
    <property type="term" value="P:mannan biosynthetic process"/>
    <property type="evidence" value="ECO:0007669"/>
    <property type="project" value="TreeGrafter"/>
</dbReference>
<dbReference type="EMBL" id="NBSH01000002">
    <property type="protein sequence ID" value="ORX39591.1"/>
    <property type="molecule type" value="Genomic_DNA"/>
</dbReference>
<dbReference type="InterPro" id="IPR029044">
    <property type="entry name" value="Nucleotide-diphossugar_trans"/>
</dbReference>
<evidence type="ECO:0000313" key="10">
    <source>
        <dbReference type="Proteomes" id="UP000193218"/>
    </source>
</evidence>
<sequence length="503" mass="56842">MVYWQTTHPGSGLFSASSKSDLTSIYPIAKLSLDHEPLNFSPLPEIYASALPSGLPKEFDTPENRLLARRLDSFLRRPIETLDQAQGANFDGCPADISDKLVNQDQLRGESDFWTALSTNDIVQRRVEIVRELEEKVLKGVSVVFDGVSTGRGRGIVLTAGNRDTVERSKFLLKQLKRVGVTLPVEVFHFPGEFGDWQERREIERLGGTVKAVQGLEKEENLWKNFHLKGLAIVQSSFQEVLYLDSDNVPLRDPSHLFDGPLYIAHGRAAFWPDLYKDHPSNAIWRLVGQQCTLDHWTIESGQLVVDKGGNHGLNYAALLIAAYMQRSHEFWFHMAGGDKDTFRWAFEILGLTWAHPSRWMSSLGMLNDWDADRFCGHSIVQYDLVESVNERKALPLFIHSNLLKHLLDFGIGRGHLFSHIKRPLNDSYSSPALNHFRMDVYTSPSRGLCTDMKIQPSAVKHLTPQELKGLEVQMQSVKDVPANPFEGFEDAYWDGGGRMGGW</sequence>
<keyword evidence="5" id="KW-0735">Signal-anchor</keyword>
<keyword evidence="4" id="KW-0812">Transmembrane</keyword>
<proteinExistence type="inferred from homology"/>
<keyword evidence="8" id="KW-0472">Membrane</keyword>
<evidence type="ECO:0000256" key="3">
    <source>
        <dbReference type="ARBA" id="ARBA00022679"/>
    </source>
</evidence>
<keyword evidence="10" id="KW-1185">Reference proteome</keyword>
<dbReference type="PANTHER" id="PTHR31646">
    <property type="entry name" value="ALPHA-1,2-MANNOSYLTRANSFERASE MNN2"/>
    <property type="match status" value="1"/>
</dbReference>
<keyword evidence="6" id="KW-1133">Transmembrane helix</keyword>
<comment type="caution">
    <text evidence="9">The sequence shown here is derived from an EMBL/GenBank/DDBJ whole genome shotgun (WGS) entry which is preliminary data.</text>
</comment>
<comment type="subcellular location">
    <subcellularLocation>
        <location evidence="1">Golgi apparatus membrane</location>
        <topology evidence="1">Single-pass type II membrane protein</topology>
    </subcellularLocation>
</comment>
<keyword evidence="9" id="KW-0328">Glycosyltransferase</keyword>
<dbReference type="Gene3D" id="3.90.550.10">
    <property type="entry name" value="Spore Coat Polysaccharide Biosynthesis Protein SpsA, Chain A"/>
    <property type="match status" value="1"/>
</dbReference>
<dbReference type="GO" id="GO:0000026">
    <property type="term" value="F:alpha-1,2-mannosyltransferase activity"/>
    <property type="evidence" value="ECO:0007669"/>
    <property type="project" value="TreeGrafter"/>
</dbReference>
<keyword evidence="7" id="KW-0333">Golgi apparatus</keyword>
<comment type="similarity">
    <text evidence="2">Belongs to the MNN1/MNT family.</text>
</comment>
<dbReference type="AlphaFoldDB" id="A0A1Y1UNF7"/>
<dbReference type="STRING" id="4999.A0A1Y1UNF7"/>
<dbReference type="RefSeq" id="XP_021873376.1">
    <property type="nucleotide sequence ID" value="XM_022013137.1"/>
</dbReference>
<dbReference type="GO" id="GO:0000139">
    <property type="term" value="C:Golgi membrane"/>
    <property type="evidence" value="ECO:0007669"/>
    <property type="project" value="UniProtKB-SubCell"/>
</dbReference>
<dbReference type="PANTHER" id="PTHR31646:SF1">
    <property type="entry name" value="ALPHA-1,2-MANNOSYLTRANSFERASE MNN2"/>
    <property type="match status" value="1"/>
</dbReference>
<evidence type="ECO:0000256" key="2">
    <source>
        <dbReference type="ARBA" id="ARBA00009105"/>
    </source>
</evidence>
<evidence type="ECO:0000256" key="7">
    <source>
        <dbReference type="ARBA" id="ARBA00023034"/>
    </source>
</evidence>
<name>A0A1Y1UNF7_9TREE</name>